<keyword evidence="5" id="KW-1185">Reference proteome</keyword>
<reference evidence="4 5" key="1">
    <citation type="journal article" date="2014" name="Int. J. Syst. Evol. Microbiol.">
        <title>Complete genome sequence of Corynebacterium casei LMG S-19264T (=DSM 44701T), isolated from a smear-ripened cheese.</title>
        <authorList>
            <consortium name="US DOE Joint Genome Institute (JGI-PGF)"/>
            <person name="Walter F."/>
            <person name="Albersmeier A."/>
            <person name="Kalinowski J."/>
            <person name="Ruckert C."/>
        </authorList>
    </citation>
    <scope>NUCLEOTIDE SEQUENCE [LARGE SCALE GENOMIC DNA]</scope>
    <source>
        <strain evidence="4 5">CGMCC 4.7111</strain>
    </source>
</reference>
<dbReference type="Pfam" id="PF02627">
    <property type="entry name" value="CMD"/>
    <property type="match status" value="1"/>
</dbReference>
<name>A0A917XS14_9ACTN</name>
<proteinExistence type="predicted"/>
<evidence type="ECO:0000256" key="2">
    <source>
        <dbReference type="SAM" id="SignalP"/>
    </source>
</evidence>
<dbReference type="Proteomes" id="UP000600365">
    <property type="component" value="Unassembled WGS sequence"/>
</dbReference>
<dbReference type="InterPro" id="IPR029032">
    <property type="entry name" value="AhpD-like"/>
</dbReference>
<dbReference type="EMBL" id="BMMM01000001">
    <property type="protein sequence ID" value="GGN49544.1"/>
    <property type="molecule type" value="Genomic_DNA"/>
</dbReference>
<feature type="domain" description="Carboxymuconolactone decarboxylase-like" evidence="3">
    <location>
        <begin position="169"/>
        <end position="251"/>
    </location>
</feature>
<dbReference type="PANTHER" id="PTHR34846">
    <property type="entry name" value="4-CARBOXYMUCONOLACTONE DECARBOXYLASE FAMILY PROTEIN (AFU_ORTHOLOGUE AFUA_6G11590)"/>
    <property type="match status" value="1"/>
</dbReference>
<gene>
    <name evidence="4" type="ORF">GCM10011579_003350</name>
</gene>
<dbReference type="Gene3D" id="1.20.1290.10">
    <property type="entry name" value="AhpD-like"/>
    <property type="match status" value="1"/>
</dbReference>
<dbReference type="GO" id="GO:0051920">
    <property type="term" value="F:peroxiredoxin activity"/>
    <property type="evidence" value="ECO:0007669"/>
    <property type="project" value="InterPro"/>
</dbReference>
<dbReference type="SUPFAM" id="SSF69118">
    <property type="entry name" value="AhpD-like"/>
    <property type="match status" value="1"/>
</dbReference>
<accession>A0A917XS14</accession>
<dbReference type="InterPro" id="IPR003779">
    <property type="entry name" value="CMD-like"/>
</dbReference>
<feature type="signal peptide" evidence="2">
    <location>
        <begin position="1"/>
        <end position="31"/>
    </location>
</feature>
<feature type="region of interest" description="Disordered" evidence="1">
    <location>
        <begin position="58"/>
        <end position="140"/>
    </location>
</feature>
<keyword evidence="2" id="KW-0732">Signal</keyword>
<dbReference type="AlphaFoldDB" id="A0A917XS14"/>
<feature type="chain" id="PRO_5036974358" description="Carboxymuconolactone decarboxylase-like domain-containing protein" evidence="2">
    <location>
        <begin position="32"/>
        <end position="327"/>
    </location>
</feature>
<sequence length="327" mass="35285">MWSVRSVCNRPPTCLCCAAIAAMTRSRGAAAFDCPGMDLTSAPWAPAVVHLNKMPTSGLGRGAVDNPPPPKAQWHGGGRSASARTQQGADRSCSDPPSCYRPTLTTSAETAMTDEHHHRPRRPAADTGPRLAPLPEDGWDPSTRELLAPIPRDADGHLANVFTTLVRHPGLFRHFLPFGSHLLRDGRLPDRTRELLILRTACNTRAGYEWGRHVPLARAAGVTDEEIRRVGAGPDAQGWATADARLLRAADELHRDARLSAATWSALAADHDEAQLIEINMLVGQYHMVAFFLNSAGTRLEPGYEVETLPTPTGTDTDAAEGEHGDA</sequence>
<feature type="region of interest" description="Disordered" evidence="1">
    <location>
        <begin position="305"/>
        <end position="327"/>
    </location>
</feature>
<comment type="caution">
    <text evidence="4">The sequence shown here is derived from an EMBL/GenBank/DDBJ whole genome shotgun (WGS) entry which is preliminary data.</text>
</comment>
<dbReference type="PANTHER" id="PTHR34846:SF5">
    <property type="entry name" value="CARBOXYMUCONOLACTONE DECARBOXYLASE-LIKE DOMAIN-CONTAINING PROTEIN"/>
    <property type="match status" value="1"/>
</dbReference>
<organism evidence="4 5">
    <name type="scientific">Streptomyces albiflavescens</name>
    <dbReference type="NCBI Taxonomy" id="1623582"/>
    <lineage>
        <taxon>Bacteria</taxon>
        <taxon>Bacillati</taxon>
        <taxon>Actinomycetota</taxon>
        <taxon>Actinomycetes</taxon>
        <taxon>Kitasatosporales</taxon>
        <taxon>Streptomycetaceae</taxon>
        <taxon>Streptomyces</taxon>
    </lineage>
</organism>
<protein>
    <recommendedName>
        <fullName evidence="3">Carboxymuconolactone decarboxylase-like domain-containing protein</fullName>
    </recommendedName>
</protein>
<evidence type="ECO:0000313" key="4">
    <source>
        <dbReference type="EMBL" id="GGN49544.1"/>
    </source>
</evidence>
<evidence type="ECO:0000256" key="1">
    <source>
        <dbReference type="SAM" id="MobiDB-lite"/>
    </source>
</evidence>
<evidence type="ECO:0000259" key="3">
    <source>
        <dbReference type="Pfam" id="PF02627"/>
    </source>
</evidence>
<evidence type="ECO:0000313" key="5">
    <source>
        <dbReference type="Proteomes" id="UP000600365"/>
    </source>
</evidence>